<evidence type="ECO:0000256" key="9">
    <source>
        <dbReference type="ARBA" id="ARBA00023237"/>
    </source>
</evidence>
<evidence type="ECO:0000256" key="2">
    <source>
        <dbReference type="ARBA" id="ARBA00009810"/>
    </source>
</evidence>
<keyword evidence="3 10" id="KW-0813">Transport</keyword>
<evidence type="ECO:0000256" key="6">
    <source>
        <dbReference type="ARBA" id="ARBA00023077"/>
    </source>
</evidence>
<keyword evidence="6 11" id="KW-0798">TonB box</keyword>
<dbReference type="PANTHER" id="PTHR40980">
    <property type="entry name" value="PLUG DOMAIN-CONTAINING PROTEIN"/>
    <property type="match status" value="1"/>
</dbReference>
<evidence type="ECO:0000256" key="3">
    <source>
        <dbReference type="ARBA" id="ARBA00022448"/>
    </source>
</evidence>
<keyword evidence="4 10" id="KW-1134">Transmembrane beta strand</keyword>
<evidence type="ECO:0000256" key="7">
    <source>
        <dbReference type="ARBA" id="ARBA00023136"/>
    </source>
</evidence>
<dbReference type="AlphaFoldDB" id="A0A6N9HBA7"/>
<feature type="domain" description="TonB-dependent receptor-like beta-barrel" evidence="13">
    <location>
        <begin position="269"/>
        <end position="646"/>
    </location>
</feature>
<dbReference type="InterPro" id="IPR037066">
    <property type="entry name" value="Plug_dom_sf"/>
</dbReference>
<keyword evidence="5 10" id="KW-0812">Transmembrane</keyword>
<evidence type="ECO:0000259" key="14">
    <source>
        <dbReference type="Pfam" id="PF07715"/>
    </source>
</evidence>
<feature type="signal peptide" evidence="12">
    <location>
        <begin position="1"/>
        <end position="19"/>
    </location>
</feature>
<evidence type="ECO:0000313" key="15">
    <source>
        <dbReference type="EMBL" id="MYN00507.1"/>
    </source>
</evidence>
<proteinExistence type="inferred from homology"/>
<keyword evidence="7 10" id="KW-0472">Membrane</keyword>
<name>A0A6N9HBA7_9BURK</name>
<evidence type="ECO:0000256" key="4">
    <source>
        <dbReference type="ARBA" id="ARBA00022452"/>
    </source>
</evidence>
<dbReference type="GO" id="GO:0009279">
    <property type="term" value="C:cell outer membrane"/>
    <property type="evidence" value="ECO:0007669"/>
    <property type="project" value="UniProtKB-SubCell"/>
</dbReference>
<evidence type="ECO:0000256" key="12">
    <source>
        <dbReference type="SAM" id="SignalP"/>
    </source>
</evidence>
<dbReference type="RefSeq" id="WP_161023538.1">
    <property type="nucleotide sequence ID" value="NZ_WWCJ01000001.1"/>
</dbReference>
<dbReference type="PROSITE" id="PS52016">
    <property type="entry name" value="TONB_DEPENDENT_REC_3"/>
    <property type="match status" value="1"/>
</dbReference>
<dbReference type="SUPFAM" id="SSF56935">
    <property type="entry name" value="Porins"/>
    <property type="match status" value="1"/>
</dbReference>
<dbReference type="Pfam" id="PF00593">
    <property type="entry name" value="TonB_dep_Rec_b-barrel"/>
    <property type="match status" value="1"/>
</dbReference>
<dbReference type="InterPro" id="IPR012910">
    <property type="entry name" value="Plug_dom"/>
</dbReference>
<feature type="chain" id="PRO_5026972689" evidence="12">
    <location>
        <begin position="20"/>
        <end position="690"/>
    </location>
</feature>
<evidence type="ECO:0000259" key="13">
    <source>
        <dbReference type="Pfam" id="PF00593"/>
    </source>
</evidence>
<dbReference type="Gene3D" id="2.170.130.10">
    <property type="entry name" value="TonB-dependent receptor, plug domain"/>
    <property type="match status" value="1"/>
</dbReference>
<accession>A0A6N9HBA7</accession>
<dbReference type="Proteomes" id="UP000448575">
    <property type="component" value="Unassembled WGS sequence"/>
</dbReference>
<keyword evidence="12" id="KW-0732">Signal</keyword>
<dbReference type="PANTHER" id="PTHR40980:SF4">
    <property type="entry name" value="TONB-DEPENDENT RECEPTOR-LIKE BETA-BARREL DOMAIN-CONTAINING PROTEIN"/>
    <property type="match status" value="1"/>
</dbReference>
<evidence type="ECO:0000256" key="5">
    <source>
        <dbReference type="ARBA" id="ARBA00022692"/>
    </source>
</evidence>
<evidence type="ECO:0000256" key="8">
    <source>
        <dbReference type="ARBA" id="ARBA00023170"/>
    </source>
</evidence>
<keyword evidence="16" id="KW-1185">Reference proteome</keyword>
<protein>
    <submittedName>
        <fullName evidence="15">TonB-dependent receptor</fullName>
    </submittedName>
</protein>
<dbReference type="EMBL" id="WWCJ01000001">
    <property type="protein sequence ID" value="MYN00507.1"/>
    <property type="molecule type" value="Genomic_DNA"/>
</dbReference>
<dbReference type="InterPro" id="IPR039426">
    <property type="entry name" value="TonB-dep_rcpt-like"/>
</dbReference>
<comment type="caution">
    <text evidence="15">The sequence shown here is derived from an EMBL/GenBank/DDBJ whole genome shotgun (WGS) entry which is preliminary data.</text>
</comment>
<gene>
    <name evidence="15" type="ORF">GTP41_00185</name>
</gene>
<evidence type="ECO:0000313" key="16">
    <source>
        <dbReference type="Proteomes" id="UP000448575"/>
    </source>
</evidence>
<evidence type="ECO:0000256" key="10">
    <source>
        <dbReference type="PROSITE-ProRule" id="PRU01360"/>
    </source>
</evidence>
<keyword evidence="9 10" id="KW-0998">Cell outer membrane</keyword>
<organism evidence="15 16">
    <name type="scientific">Pseudoduganella guangdongensis</name>
    <dbReference type="NCBI Taxonomy" id="2692179"/>
    <lineage>
        <taxon>Bacteria</taxon>
        <taxon>Pseudomonadati</taxon>
        <taxon>Pseudomonadota</taxon>
        <taxon>Betaproteobacteria</taxon>
        <taxon>Burkholderiales</taxon>
        <taxon>Oxalobacteraceae</taxon>
        <taxon>Telluria group</taxon>
        <taxon>Pseudoduganella</taxon>
    </lineage>
</organism>
<dbReference type="InterPro" id="IPR000531">
    <property type="entry name" value="Beta-barrel_TonB"/>
</dbReference>
<comment type="subcellular location">
    <subcellularLocation>
        <location evidence="1 10">Cell outer membrane</location>
        <topology evidence="1 10">Multi-pass membrane protein</topology>
    </subcellularLocation>
</comment>
<evidence type="ECO:0000256" key="11">
    <source>
        <dbReference type="RuleBase" id="RU003357"/>
    </source>
</evidence>
<sequence length="690" mass="75496">MKNTALMLAAALAGQAASAQPVVEIKTARIDQRKDDTASTLVLTRDELAANGDRTLADALRRLPGITISDTAGIKMRGLGNGYTQVLLNGQTAPQGFALDSLPPEVVERVEVLRTASAILGTQGIAGTINIVLRKTIRRSTQEAQLGLDGLHGTWSPRLSAQSSGKADGWSHSVSVVLARPSTPADRIIADSEPGLLRLTRSHEDNTARTLNLAPRLNWSSAGGDQFSLQSLATLTRRVISYRSSEEVRLGESGDFADVGSRFAVRSYLLRSELAWQRKLASNAQWELKLGASTAPRDTGFDFTGMPLGGAGPTTRHVDGDIREHGFNHGGKYAHPFGNGHALVAGWDGSAIQRMQSRVEHEYSHSGALNFLRDDRYDGRIERLAAFAQDEWKNGSDAWSAGLRWETMRTEAHGRNTAAVRQRSTVVSPVLEWMRQLPGGSQWRLGASRSYKAPNMLDLIPRRFTADNNNSATNPDTQGNPTLRPELAWGLDAGIDYYWAKDSLLSASVYARDIDNVILTTLYREGQRWIAMPANHGGARSYGLSLEARMPLTPALALRANATFNHSRLDRVPGPDNRLDRQAPMSGVAALNYKHGALSLDAEYSYEAGGLSRESEISSTLSPYQRKLDLRASWKPAPRQEWRIALSDVLHPDRTTAYHYNDGASGTRRQSAITTRGGTTVRLNYTHAFE</sequence>
<evidence type="ECO:0000256" key="1">
    <source>
        <dbReference type="ARBA" id="ARBA00004571"/>
    </source>
</evidence>
<reference evidence="15 16" key="1">
    <citation type="submission" date="2019-12" db="EMBL/GenBank/DDBJ databases">
        <title>Novel species isolated from a subtropical stream in China.</title>
        <authorList>
            <person name="Lu H."/>
        </authorList>
    </citation>
    <scope>NUCLEOTIDE SEQUENCE [LARGE SCALE GENOMIC DNA]</scope>
    <source>
        <strain evidence="15 16">DS3</strain>
    </source>
</reference>
<feature type="domain" description="TonB-dependent receptor plug" evidence="14">
    <location>
        <begin position="34"/>
        <end position="128"/>
    </location>
</feature>
<dbReference type="Pfam" id="PF07715">
    <property type="entry name" value="Plug"/>
    <property type="match status" value="1"/>
</dbReference>
<comment type="similarity">
    <text evidence="2 10 11">Belongs to the TonB-dependent receptor family.</text>
</comment>
<dbReference type="InterPro" id="IPR036942">
    <property type="entry name" value="Beta-barrel_TonB_sf"/>
</dbReference>
<keyword evidence="8 15" id="KW-0675">Receptor</keyword>
<dbReference type="Gene3D" id="2.40.170.20">
    <property type="entry name" value="TonB-dependent receptor, beta-barrel domain"/>
    <property type="match status" value="1"/>
</dbReference>